<feature type="compositionally biased region" description="Low complexity" evidence="1">
    <location>
        <begin position="86"/>
        <end position="104"/>
    </location>
</feature>
<protein>
    <submittedName>
        <fullName evidence="2">Uncharacterized protein</fullName>
    </submittedName>
</protein>
<name>A0AAD6XZ71_9AGAR</name>
<feature type="compositionally biased region" description="Pro residues" evidence="1">
    <location>
        <begin position="21"/>
        <end position="49"/>
    </location>
</feature>
<dbReference type="Proteomes" id="UP001219525">
    <property type="component" value="Unassembled WGS sequence"/>
</dbReference>
<evidence type="ECO:0000313" key="3">
    <source>
        <dbReference type="Proteomes" id="UP001219525"/>
    </source>
</evidence>
<feature type="region of interest" description="Disordered" evidence="1">
    <location>
        <begin position="74"/>
        <end position="104"/>
    </location>
</feature>
<proteinExistence type="predicted"/>
<reference evidence="2" key="1">
    <citation type="submission" date="2023-03" db="EMBL/GenBank/DDBJ databases">
        <title>Massive genome expansion in bonnet fungi (Mycena s.s.) driven by repeated elements and novel gene families across ecological guilds.</title>
        <authorList>
            <consortium name="Lawrence Berkeley National Laboratory"/>
            <person name="Harder C.B."/>
            <person name="Miyauchi S."/>
            <person name="Viragh M."/>
            <person name="Kuo A."/>
            <person name="Thoen E."/>
            <person name="Andreopoulos B."/>
            <person name="Lu D."/>
            <person name="Skrede I."/>
            <person name="Drula E."/>
            <person name="Henrissat B."/>
            <person name="Morin E."/>
            <person name="Kohler A."/>
            <person name="Barry K."/>
            <person name="LaButti K."/>
            <person name="Morin E."/>
            <person name="Salamov A."/>
            <person name="Lipzen A."/>
            <person name="Mereny Z."/>
            <person name="Hegedus B."/>
            <person name="Baldrian P."/>
            <person name="Stursova M."/>
            <person name="Weitz H."/>
            <person name="Taylor A."/>
            <person name="Grigoriev I.V."/>
            <person name="Nagy L.G."/>
            <person name="Martin F."/>
            <person name="Kauserud H."/>
        </authorList>
    </citation>
    <scope>NUCLEOTIDE SEQUENCE</scope>
    <source>
        <strain evidence="2">9144</strain>
    </source>
</reference>
<evidence type="ECO:0000256" key="1">
    <source>
        <dbReference type="SAM" id="MobiDB-lite"/>
    </source>
</evidence>
<gene>
    <name evidence="2" type="ORF">GGX14DRAFT_600119</name>
</gene>
<comment type="caution">
    <text evidence="2">The sequence shown here is derived from an EMBL/GenBank/DDBJ whole genome shotgun (WGS) entry which is preliminary data.</text>
</comment>
<organism evidence="2 3">
    <name type="scientific">Mycena pura</name>
    <dbReference type="NCBI Taxonomy" id="153505"/>
    <lineage>
        <taxon>Eukaryota</taxon>
        <taxon>Fungi</taxon>
        <taxon>Dikarya</taxon>
        <taxon>Basidiomycota</taxon>
        <taxon>Agaricomycotina</taxon>
        <taxon>Agaricomycetes</taxon>
        <taxon>Agaricomycetidae</taxon>
        <taxon>Agaricales</taxon>
        <taxon>Marasmiineae</taxon>
        <taxon>Mycenaceae</taxon>
        <taxon>Mycena</taxon>
    </lineage>
</organism>
<dbReference type="AlphaFoldDB" id="A0AAD6XZ71"/>
<dbReference type="PANTHER" id="PTHR48125:SF12">
    <property type="entry name" value="AT HOOK TRANSCRIPTION FACTOR FAMILY-RELATED"/>
    <property type="match status" value="1"/>
</dbReference>
<feature type="region of interest" description="Disordered" evidence="1">
    <location>
        <begin position="1"/>
        <end position="59"/>
    </location>
</feature>
<feature type="region of interest" description="Disordered" evidence="1">
    <location>
        <begin position="150"/>
        <end position="181"/>
    </location>
</feature>
<sequence>MPSTPEASDDDFTFSPADWATPPPPPPGLPLSYSAPPPPPPPASSPPAPSSSANQLQVPPVSASTLQYLPTTSEACHAGSKPPAVPTTRVPATPAAPACPAASTAPTTSVARLYGGLVKTQEISLHPNFVCDIMLVSLLSSNFIQALSRGAPKTPRGVAPKNWKGEGVKKGSGVKKSSGVKKRADKRLPDMKCMKCGRLSPKNYDSHFYITYTRFLCMACKYSIPEPSLPGRCVLRLCEQVTVAAQRHEISRLGIYTPQTESDEDLFYDNQAFVTCLKPYSPDNPRHSDYLVKSDLNTNTIRTLDEHARLESHVICCLRQAAAQCLTGINNNPIANHRLVEHNAPKLGTSPSLNLAAPNGTSLNFYRCMRGSAAARTRAVTSSIYSPNPCSTARPAPQYRQCRKEFCAAQWQSFVGGVTDWIRENKEWDSANIPPNIPPPGVDEWIWRQEHPRKLELAPLPPPRLWIHGEWYTDTTLDRATGWTTDWDYWELLEDFFVATVDGEPRIQSLFKESWGIQDTIHPLAYTYGTCGLHFLFSAGGRYYFWSDGLLLIHPKDFASPIEFLDYALLDGPDQRYINTPDVEVPPLPGANLDWLGGLLQGQY</sequence>
<evidence type="ECO:0000313" key="2">
    <source>
        <dbReference type="EMBL" id="KAJ7191650.1"/>
    </source>
</evidence>
<keyword evidence="3" id="KW-1185">Reference proteome</keyword>
<dbReference type="EMBL" id="JARJCW010000130">
    <property type="protein sequence ID" value="KAJ7191650.1"/>
    <property type="molecule type" value="Genomic_DNA"/>
</dbReference>
<dbReference type="PANTHER" id="PTHR48125">
    <property type="entry name" value="LP07818P1"/>
    <property type="match status" value="1"/>
</dbReference>
<accession>A0AAD6XZ71</accession>